<evidence type="ECO:0000256" key="2">
    <source>
        <dbReference type="SAM" id="SignalP"/>
    </source>
</evidence>
<gene>
    <name evidence="3" type="ORF">F1609_33240</name>
</gene>
<dbReference type="Proteomes" id="UP000819052">
    <property type="component" value="Unassembled WGS sequence"/>
</dbReference>
<name>A0ABX0MN15_9BURK</name>
<feature type="signal peptide" evidence="2">
    <location>
        <begin position="1"/>
        <end position="25"/>
    </location>
</feature>
<feature type="chain" id="PRO_5045106474" description="Lipoprotein" evidence="2">
    <location>
        <begin position="26"/>
        <end position="273"/>
    </location>
</feature>
<evidence type="ECO:0000313" key="4">
    <source>
        <dbReference type="Proteomes" id="UP000819052"/>
    </source>
</evidence>
<evidence type="ECO:0000313" key="3">
    <source>
        <dbReference type="EMBL" id="NHZ44974.1"/>
    </source>
</evidence>
<dbReference type="PROSITE" id="PS51257">
    <property type="entry name" value="PROKAR_LIPOPROTEIN"/>
    <property type="match status" value="1"/>
</dbReference>
<proteinExistence type="predicted"/>
<comment type="caution">
    <text evidence="3">The sequence shown here is derived from an EMBL/GenBank/DDBJ whole genome shotgun (WGS) entry which is preliminary data.</text>
</comment>
<evidence type="ECO:0000256" key="1">
    <source>
        <dbReference type="SAM" id="MobiDB-lite"/>
    </source>
</evidence>
<evidence type="ECO:0008006" key="5">
    <source>
        <dbReference type="Google" id="ProtNLM"/>
    </source>
</evidence>
<reference evidence="3 4" key="1">
    <citation type="submission" date="2019-09" db="EMBL/GenBank/DDBJ databases">
        <title>Taxonomy of Antarctic Massilia spp.: description of Massilia rubra sp. nov., Massilia aquatica sp. nov., Massilia mucilaginosa sp. nov., Massilia frigida sp. nov. isolated from streams, lakes and regoliths.</title>
        <authorList>
            <person name="Holochova P."/>
            <person name="Sedlacek I."/>
            <person name="Kralova S."/>
            <person name="Maslanova I."/>
            <person name="Busse H.-J."/>
            <person name="Stankova E."/>
            <person name="Vrbovska V."/>
            <person name="Kovarovic V."/>
            <person name="Bartak M."/>
            <person name="Svec P."/>
            <person name="Pantucek R."/>
        </authorList>
    </citation>
    <scope>NUCLEOTIDE SEQUENCE [LARGE SCALE GENOMIC DNA]</scope>
    <source>
        <strain evidence="3 4">CCM 8693</strain>
    </source>
</reference>
<protein>
    <recommendedName>
        <fullName evidence="5">Lipoprotein</fullName>
    </recommendedName>
</protein>
<sequence>MTHRLLSFSLLACALLAACGKSPDAASPAPGADAPAASAGSGQGASWEVVLLQREEPPNQALKMMHDAAYLSCVEFAKLSNMPVKPFPVAPADYMDERETWIGNGSSTVVITERLGGEEKGEMVPENGCAYSLRTRKEVLVQIRHGGKSTSIVNGKVKDMTDLPPKSPYASKPDTGTPRHTEPRTVNKVELRCLPKSAGVLNTNQPLDLREECVYKTDNVLLDTMGRPLILLSHAHMDIVNPKYAMTTIREPLSLRRLDKSEKEIYQVSNWAK</sequence>
<keyword evidence="4" id="KW-1185">Reference proteome</keyword>
<organism evidence="3 4">
    <name type="scientific">Massilia aquatica</name>
    <dbReference type="NCBI Taxonomy" id="2609000"/>
    <lineage>
        <taxon>Bacteria</taxon>
        <taxon>Pseudomonadati</taxon>
        <taxon>Pseudomonadota</taxon>
        <taxon>Betaproteobacteria</taxon>
        <taxon>Burkholderiales</taxon>
        <taxon>Oxalobacteraceae</taxon>
        <taxon>Telluria group</taxon>
        <taxon>Massilia</taxon>
    </lineage>
</organism>
<feature type="region of interest" description="Disordered" evidence="1">
    <location>
        <begin position="151"/>
        <end position="185"/>
    </location>
</feature>
<accession>A0ABX0MN15</accession>
<keyword evidence="2" id="KW-0732">Signal</keyword>
<dbReference type="EMBL" id="VVIW01000049">
    <property type="protein sequence ID" value="NHZ44974.1"/>
    <property type="molecule type" value="Genomic_DNA"/>
</dbReference>
<dbReference type="RefSeq" id="WP_167082147.1">
    <property type="nucleotide sequence ID" value="NZ_VVIW01000049.1"/>
</dbReference>